<dbReference type="GO" id="GO:0005634">
    <property type="term" value="C:nucleus"/>
    <property type="evidence" value="ECO:0007669"/>
    <property type="project" value="UniProtKB-SubCell"/>
</dbReference>
<dbReference type="PANTHER" id="PTHR47338">
    <property type="entry name" value="ZN(II)2CYS6 TRANSCRIPTION FACTOR (EUROFUNG)-RELATED"/>
    <property type="match status" value="1"/>
</dbReference>
<evidence type="ECO:0000256" key="2">
    <source>
        <dbReference type="ARBA" id="ARBA00022723"/>
    </source>
</evidence>
<dbReference type="GO" id="GO:0000981">
    <property type="term" value="F:DNA-binding transcription factor activity, RNA polymerase II-specific"/>
    <property type="evidence" value="ECO:0007669"/>
    <property type="project" value="InterPro"/>
</dbReference>
<gene>
    <name evidence="8" type="ORF">FMAN_13494</name>
</gene>
<evidence type="ECO:0000313" key="9">
    <source>
        <dbReference type="Proteomes" id="UP000184255"/>
    </source>
</evidence>
<dbReference type="Proteomes" id="UP000184255">
    <property type="component" value="Unassembled WGS sequence"/>
</dbReference>
<feature type="chain" id="PRO_5012182720" description="Xylanolytic transcriptional activator regulatory domain-containing protein" evidence="6">
    <location>
        <begin position="22"/>
        <end position="652"/>
    </location>
</feature>
<dbReference type="PANTHER" id="PTHR47338:SF5">
    <property type="entry name" value="ZN(II)2CYS6 TRANSCRIPTION FACTOR (EUROFUNG)"/>
    <property type="match status" value="1"/>
</dbReference>
<name>A0A1L7TJE4_FUSMA</name>
<evidence type="ECO:0000256" key="4">
    <source>
        <dbReference type="ARBA" id="ARBA00023163"/>
    </source>
</evidence>
<comment type="caution">
    <text evidence="8">The sequence shown here is derived from an EMBL/GenBank/DDBJ whole genome shotgun (WGS) entry which is preliminary data.</text>
</comment>
<dbReference type="InterPro" id="IPR050815">
    <property type="entry name" value="TF_fung"/>
</dbReference>
<dbReference type="VEuPathDB" id="FungiDB:FMAN_13494"/>
<dbReference type="GO" id="GO:0008270">
    <property type="term" value="F:zinc ion binding"/>
    <property type="evidence" value="ECO:0007669"/>
    <property type="project" value="InterPro"/>
</dbReference>
<dbReference type="CDD" id="cd12148">
    <property type="entry name" value="fungal_TF_MHR"/>
    <property type="match status" value="1"/>
</dbReference>
<sequence length="652" mass="72362">MAPQAAIQFLTNLTLLGFVSAIIVERKRPDATWSVRSVELAGPVIQIVLIASEERSPGPQKDAIGSNMVTPPCFDNVMAAQGPCRDSAVTTPRLYISPSQSFPENCLHLGPELEDYLMELYFQHLQPIYPLFRRHSTLSSRDISKAPSRLKLAIHAVASRFAGPGVLKGPISSVQFAQQAKNSERDSDLGIDEIKASLLLCIHGMSESLNWETVAEIARISRMAELYYTLKYEKDHEDTIILASGDETLSVSQESLEHETDKYRDTEDWKSVWWCIYSLDTICSALASSSTATASSLQGRVELPAVSIPDFTNSLSGDSSTPKDKLQLIPCTGVKHWEIMRMIYSENPCSSRNLYFGASNLMRSVTDLRSLSNRGHCKDLHKRLQELESDCTATSFALPPWFFNATRNLVLAETEEEHQRRLDTLLVWSGANILLAICAAKISSRGTWLGPHELQGQWHAILVKANEVVLLIQNWKPSYFRAVDPMCSYIVYLAASVIAHNHQFLGGSESDPTRSNEDLDLLSLFLDQMAFNWPVAHHLSDAFKSLMATLKTRIPGYREALAYLFRLTSPFNGGISSIATKPVDSPSRPSDGALSIHASEVKTVILSNHTSSALLDSMDTELLNSQWFDQLDFESLGKIHDGSDLTGVFSTF</sequence>
<evidence type="ECO:0000256" key="1">
    <source>
        <dbReference type="ARBA" id="ARBA00004123"/>
    </source>
</evidence>
<proteinExistence type="predicted"/>
<keyword evidence="4" id="KW-0804">Transcription</keyword>
<dbReference type="InterPro" id="IPR007219">
    <property type="entry name" value="XnlR_reg_dom"/>
</dbReference>
<dbReference type="AlphaFoldDB" id="A0A1L7TJE4"/>
<accession>A0A1L7TJE4</accession>
<dbReference type="GeneID" id="65092743"/>
<protein>
    <recommendedName>
        <fullName evidence="7">Xylanolytic transcriptional activator regulatory domain-containing protein</fullName>
    </recommendedName>
</protein>
<organism evidence="8 9">
    <name type="scientific">Fusarium mangiferae</name>
    <name type="common">Mango malformation disease fungus</name>
    <dbReference type="NCBI Taxonomy" id="192010"/>
    <lineage>
        <taxon>Eukaryota</taxon>
        <taxon>Fungi</taxon>
        <taxon>Dikarya</taxon>
        <taxon>Ascomycota</taxon>
        <taxon>Pezizomycotina</taxon>
        <taxon>Sordariomycetes</taxon>
        <taxon>Hypocreomycetidae</taxon>
        <taxon>Hypocreales</taxon>
        <taxon>Nectriaceae</taxon>
        <taxon>Fusarium</taxon>
        <taxon>Fusarium fujikuroi species complex</taxon>
    </lineage>
</organism>
<dbReference type="GO" id="GO:0006351">
    <property type="term" value="P:DNA-templated transcription"/>
    <property type="evidence" value="ECO:0007669"/>
    <property type="project" value="InterPro"/>
</dbReference>
<keyword evidence="6" id="KW-0732">Signal</keyword>
<dbReference type="EMBL" id="FCQH01000007">
    <property type="protein sequence ID" value="CVK95407.1"/>
    <property type="molecule type" value="Genomic_DNA"/>
</dbReference>
<reference evidence="9" key="1">
    <citation type="journal article" date="2016" name="Genome Biol. Evol.">
        <title>Comparative 'omics' of the Fusarium fujikuroi species complex highlights differences in genetic potential and metabolite synthesis.</title>
        <authorList>
            <person name="Niehaus E.-M."/>
            <person name="Muensterkoetter M."/>
            <person name="Proctor R.H."/>
            <person name="Brown D.W."/>
            <person name="Sharon A."/>
            <person name="Idan Y."/>
            <person name="Oren-Young L."/>
            <person name="Sieber C.M."/>
            <person name="Novak O."/>
            <person name="Pencik A."/>
            <person name="Tarkowska D."/>
            <person name="Hromadova K."/>
            <person name="Freeman S."/>
            <person name="Maymon M."/>
            <person name="Elazar M."/>
            <person name="Youssef S.A."/>
            <person name="El-Shabrawy E.S.M."/>
            <person name="Shalaby A.B.A."/>
            <person name="Houterman P."/>
            <person name="Brock N.L."/>
            <person name="Burkhardt I."/>
            <person name="Tsavkelova E.A."/>
            <person name="Dickschat J.S."/>
            <person name="Galuszka P."/>
            <person name="Gueldener U."/>
            <person name="Tudzynski B."/>
        </authorList>
    </citation>
    <scope>NUCLEOTIDE SEQUENCE [LARGE SCALE GENOMIC DNA]</scope>
    <source>
        <strain evidence="9">MRC7560</strain>
    </source>
</reference>
<keyword evidence="5" id="KW-0539">Nucleus</keyword>
<dbReference type="RefSeq" id="XP_041683379.1">
    <property type="nucleotide sequence ID" value="XM_041832969.1"/>
</dbReference>
<keyword evidence="3" id="KW-0805">Transcription regulation</keyword>
<feature type="signal peptide" evidence="6">
    <location>
        <begin position="1"/>
        <end position="21"/>
    </location>
</feature>
<keyword evidence="2" id="KW-0479">Metal-binding</keyword>
<keyword evidence="9" id="KW-1185">Reference proteome</keyword>
<evidence type="ECO:0000256" key="5">
    <source>
        <dbReference type="ARBA" id="ARBA00023242"/>
    </source>
</evidence>
<evidence type="ECO:0000256" key="3">
    <source>
        <dbReference type="ARBA" id="ARBA00023015"/>
    </source>
</evidence>
<evidence type="ECO:0000259" key="7">
    <source>
        <dbReference type="Pfam" id="PF04082"/>
    </source>
</evidence>
<dbReference type="GO" id="GO:0003677">
    <property type="term" value="F:DNA binding"/>
    <property type="evidence" value="ECO:0007669"/>
    <property type="project" value="InterPro"/>
</dbReference>
<dbReference type="Pfam" id="PF04082">
    <property type="entry name" value="Fungal_trans"/>
    <property type="match status" value="1"/>
</dbReference>
<comment type="subcellular location">
    <subcellularLocation>
        <location evidence="1">Nucleus</location>
    </subcellularLocation>
</comment>
<evidence type="ECO:0000313" key="8">
    <source>
        <dbReference type="EMBL" id="CVK95407.1"/>
    </source>
</evidence>
<evidence type="ECO:0000256" key="6">
    <source>
        <dbReference type="SAM" id="SignalP"/>
    </source>
</evidence>
<feature type="domain" description="Xylanolytic transcriptional activator regulatory" evidence="7">
    <location>
        <begin position="118"/>
        <end position="381"/>
    </location>
</feature>